<protein>
    <recommendedName>
        <fullName evidence="2">8-amino-7-oxononanoate synthase</fullName>
    </recommendedName>
    <alternativeName>
        <fullName evidence="7">Alpha-oxoamine synthase</fullName>
    </alternativeName>
</protein>
<organism evidence="9 10">
    <name type="scientific">Microvirga subterranea</name>
    <dbReference type="NCBI Taxonomy" id="186651"/>
    <lineage>
        <taxon>Bacteria</taxon>
        <taxon>Pseudomonadati</taxon>
        <taxon>Pseudomonadota</taxon>
        <taxon>Alphaproteobacteria</taxon>
        <taxon>Hyphomicrobiales</taxon>
        <taxon>Methylobacteriaceae</taxon>
        <taxon>Microvirga</taxon>
    </lineage>
</organism>
<evidence type="ECO:0000256" key="6">
    <source>
        <dbReference type="ARBA" id="ARBA00023163"/>
    </source>
</evidence>
<dbReference type="SUPFAM" id="SSF53383">
    <property type="entry name" value="PLP-dependent transferases"/>
    <property type="match status" value="1"/>
</dbReference>
<dbReference type="InterPro" id="IPR051446">
    <property type="entry name" value="HTH_trans_reg/aminotransferase"/>
</dbReference>
<dbReference type="AlphaFoldDB" id="A0A370HKG5"/>
<evidence type="ECO:0000259" key="8">
    <source>
        <dbReference type="PROSITE" id="PS50949"/>
    </source>
</evidence>
<keyword evidence="4" id="KW-0805">Transcription regulation</keyword>
<dbReference type="PANTHER" id="PTHR46577:SF1">
    <property type="entry name" value="HTH-TYPE TRANSCRIPTIONAL REGULATORY PROTEIN GABR"/>
    <property type="match status" value="1"/>
</dbReference>
<dbReference type="RefSeq" id="WP_114770825.1">
    <property type="nucleotide sequence ID" value="NZ_QQBB01000005.1"/>
</dbReference>
<dbReference type="Pfam" id="PF00392">
    <property type="entry name" value="GntR"/>
    <property type="match status" value="1"/>
</dbReference>
<evidence type="ECO:0000256" key="2">
    <source>
        <dbReference type="ARBA" id="ARBA00016004"/>
    </source>
</evidence>
<keyword evidence="3" id="KW-0663">Pyridoxal phosphate</keyword>
<dbReference type="SUPFAM" id="SSF46785">
    <property type="entry name" value="Winged helix' DNA-binding domain"/>
    <property type="match status" value="1"/>
</dbReference>
<dbReference type="InterPro" id="IPR015424">
    <property type="entry name" value="PyrdxlP-dep_Trfase"/>
</dbReference>
<dbReference type="PROSITE" id="PS50949">
    <property type="entry name" value="HTH_GNTR"/>
    <property type="match status" value="1"/>
</dbReference>
<dbReference type="InterPro" id="IPR015421">
    <property type="entry name" value="PyrdxlP-dep_Trfase_major"/>
</dbReference>
<reference evidence="9 10" key="1">
    <citation type="submission" date="2018-07" db="EMBL/GenBank/DDBJ databases">
        <title>Genomic Encyclopedia of Type Strains, Phase IV (KMG-IV): sequencing the most valuable type-strain genomes for metagenomic binning, comparative biology and taxonomic classification.</title>
        <authorList>
            <person name="Goeker M."/>
        </authorList>
    </citation>
    <scope>NUCLEOTIDE SEQUENCE [LARGE SCALE GENOMIC DNA]</scope>
    <source>
        <strain evidence="9 10">DSM 14364</strain>
    </source>
</reference>
<name>A0A370HKG5_9HYPH</name>
<evidence type="ECO:0000313" key="10">
    <source>
        <dbReference type="Proteomes" id="UP000254925"/>
    </source>
</evidence>
<dbReference type="Gene3D" id="1.10.10.10">
    <property type="entry name" value="Winged helix-like DNA-binding domain superfamily/Winged helix DNA-binding domain"/>
    <property type="match status" value="1"/>
</dbReference>
<dbReference type="InterPro" id="IPR004839">
    <property type="entry name" value="Aminotransferase_I/II_large"/>
</dbReference>
<comment type="caution">
    <text evidence="9">The sequence shown here is derived from an EMBL/GenBank/DDBJ whole genome shotgun (WGS) entry which is preliminary data.</text>
</comment>
<dbReference type="InterPro" id="IPR036390">
    <property type="entry name" value="WH_DNA-bd_sf"/>
</dbReference>
<evidence type="ECO:0000256" key="5">
    <source>
        <dbReference type="ARBA" id="ARBA00023125"/>
    </source>
</evidence>
<dbReference type="InterPro" id="IPR036388">
    <property type="entry name" value="WH-like_DNA-bd_sf"/>
</dbReference>
<proteinExistence type="inferred from homology"/>
<accession>A0A370HKG5</accession>
<dbReference type="GO" id="GO:0030170">
    <property type="term" value="F:pyridoxal phosphate binding"/>
    <property type="evidence" value="ECO:0007669"/>
    <property type="project" value="InterPro"/>
</dbReference>
<evidence type="ECO:0000313" key="9">
    <source>
        <dbReference type="EMBL" id="RDI58840.1"/>
    </source>
</evidence>
<dbReference type="PANTHER" id="PTHR46577">
    <property type="entry name" value="HTH-TYPE TRANSCRIPTIONAL REGULATORY PROTEIN GABR"/>
    <property type="match status" value="1"/>
</dbReference>
<keyword evidence="5 9" id="KW-0238">DNA-binding</keyword>
<keyword evidence="6" id="KW-0804">Transcription</keyword>
<evidence type="ECO:0000256" key="1">
    <source>
        <dbReference type="ARBA" id="ARBA00005384"/>
    </source>
</evidence>
<dbReference type="GO" id="GO:0003700">
    <property type="term" value="F:DNA-binding transcription factor activity"/>
    <property type="evidence" value="ECO:0007669"/>
    <property type="project" value="InterPro"/>
</dbReference>
<dbReference type="CDD" id="cd07377">
    <property type="entry name" value="WHTH_GntR"/>
    <property type="match status" value="1"/>
</dbReference>
<dbReference type="EMBL" id="QQBB01000005">
    <property type="protein sequence ID" value="RDI58840.1"/>
    <property type="molecule type" value="Genomic_DNA"/>
</dbReference>
<keyword evidence="10" id="KW-1185">Reference proteome</keyword>
<sequence>MDPVPDVEWFAERLKERTARGIAVETSALIRSGALPIGSRLPTVRDLAFKLGVSPATVSDAWSELRRQKMISGRGRTGTYVFGNTVAPRPARMGSVGHFGEGVLDLTMAVPDQNLLPPLGQALAHAAQADNLNSYERTPILSELRTAVERRWPYQPETFLATNGGYNAIYSALHALVMPGACIAIEDPTAMRILDIIEDLGAEIIPVECDIDGPLPASLAKALQKKPTAFIFQPRTHSVTGRAVSAERLAELATPLEASDCYIIEDDGVGDVSPLPPASLGRLFPKRVIHIRSFSKSLGPDLRLAVLSSSLSVVKQIQSYRSFSSGWTSRLLQATTAWLLDNEESSRIVEEARKSYAARRAALAEPLSERGIMLPPGDGLCVWIPVGSEQFALVTLAARGIAVLPGAKCSVRPINHIRVATSILTDRYDFVADSIALAALGGPG</sequence>
<comment type="similarity">
    <text evidence="1">In the C-terminal section; belongs to the class-I pyridoxal-phosphate-dependent aminotransferase family.</text>
</comment>
<dbReference type="OrthoDB" id="9804020at2"/>
<dbReference type="CDD" id="cd00609">
    <property type="entry name" value="AAT_like"/>
    <property type="match status" value="1"/>
</dbReference>
<dbReference type="SMART" id="SM00345">
    <property type="entry name" value="HTH_GNTR"/>
    <property type="match status" value="1"/>
</dbReference>
<dbReference type="GO" id="GO:0003677">
    <property type="term" value="F:DNA binding"/>
    <property type="evidence" value="ECO:0007669"/>
    <property type="project" value="UniProtKB-KW"/>
</dbReference>
<evidence type="ECO:0000256" key="4">
    <source>
        <dbReference type="ARBA" id="ARBA00023015"/>
    </source>
</evidence>
<dbReference type="Gene3D" id="3.40.640.10">
    <property type="entry name" value="Type I PLP-dependent aspartate aminotransferase-like (Major domain)"/>
    <property type="match status" value="1"/>
</dbReference>
<dbReference type="Proteomes" id="UP000254925">
    <property type="component" value="Unassembled WGS sequence"/>
</dbReference>
<gene>
    <name evidence="9" type="ORF">DES45_105365</name>
</gene>
<evidence type="ECO:0000256" key="3">
    <source>
        <dbReference type="ARBA" id="ARBA00022898"/>
    </source>
</evidence>
<dbReference type="InterPro" id="IPR000524">
    <property type="entry name" value="Tscrpt_reg_HTH_GntR"/>
</dbReference>
<evidence type="ECO:0000256" key="7">
    <source>
        <dbReference type="ARBA" id="ARBA00031658"/>
    </source>
</evidence>
<dbReference type="Pfam" id="PF00155">
    <property type="entry name" value="Aminotran_1_2"/>
    <property type="match status" value="1"/>
</dbReference>
<feature type="domain" description="HTH gntR-type" evidence="8">
    <location>
        <begin position="16"/>
        <end position="84"/>
    </location>
</feature>